<gene>
    <name evidence="1" type="ORF">GA0116948_11567</name>
</gene>
<name>A0A1C4FMU2_9BACT</name>
<evidence type="ECO:0000313" key="2">
    <source>
        <dbReference type="Proteomes" id="UP000242818"/>
    </source>
</evidence>
<dbReference type="Proteomes" id="UP000242818">
    <property type="component" value="Unassembled WGS sequence"/>
</dbReference>
<dbReference type="AlphaFoldDB" id="A0A1C4FMU2"/>
<proteinExistence type="predicted"/>
<keyword evidence="2" id="KW-1185">Reference proteome</keyword>
<evidence type="ECO:0008006" key="3">
    <source>
        <dbReference type="Google" id="ProtNLM"/>
    </source>
</evidence>
<protein>
    <recommendedName>
        <fullName evidence="3">3-oxoacyl-ACP synthase</fullName>
    </recommendedName>
</protein>
<organism evidence="1 2">
    <name type="scientific">Chitinophaga costaii</name>
    <dbReference type="NCBI Taxonomy" id="1335309"/>
    <lineage>
        <taxon>Bacteria</taxon>
        <taxon>Pseudomonadati</taxon>
        <taxon>Bacteroidota</taxon>
        <taxon>Chitinophagia</taxon>
        <taxon>Chitinophagales</taxon>
        <taxon>Chitinophagaceae</taxon>
        <taxon>Chitinophaga</taxon>
    </lineage>
</organism>
<accession>A0A1C4FMU2</accession>
<evidence type="ECO:0000313" key="1">
    <source>
        <dbReference type="EMBL" id="SCC56935.1"/>
    </source>
</evidence>
<dbReference type="EMBL" id="FMAR01000015">
    <property type="protein sequence ID" value="SCC56935.1"/>
    <property type="molecule type" value="Genomic_DNA"/>
</dbReference>
<reference evidence="1 2" key="1">
    <citation type="submission" date="2016-08" db="EMBL/GenBank/DDBJ databases">
        <authorList>
            <person name="Seilhamer J.J."/>
        </authorList>
    </citation>
    <scope>NUCLEOTIDE SEQUENCE [LARGE SCALE GENOMIC DNA]</scope>
    <source>
        <strain evidence="1 2">A37T2</strain>
    </source>
</reference>
<dbReference type="STRING" id="1335309.GA0116948_11567"/>
<sequence>MQTPGHLLGMPRRFLFYYTIARINSPDTCIFIRMSTSEKLHFKHRLKAYAINLISQRIATARAAMAHAQQAANSEEKSSAGDKYETGRAMGHLEKDMHARQLASAMAELATLSAIDVQTLYNTVAAGAVIHTRTAIFFMAAGLGRQRVNGQDVFFLSPSAPLAVLLLQKEAGAHFPFNGTTATILDVY</sequence>